<feature type="transmembrane region" description="Helical" evidence="1">
    <location>
        <begin position="400"/>
        <end position="419"/>
    </location>
</feature>
<dbReference type="EMBL" id="LS992241">
    <property type="protein sequence ID" value="SYX85575.1"/>
    <property type="molecule type" value="Genomic_DNA"/>
</dbReference>
<organism evidence="2 3">
    <name type="scientific">Paenibacillus alvei</name>
    <name type="common">Bacillus alvei</name>
    <dbReference type="NCBI Taxonomy" id="44250"/>
    <lineage>
        <taxon>Bacteria</taxon>
        <taxon>Bacillati</taxon>
        <taxon>Bacillota</taxon>
        <taxon>Bacilli</taxon>
        <taxon>Bacillales</taxon>
        <taxon>Paenibacillaceae</taxon>
        <taxon>Paenibacillus</taxon>
    </lineage>
</organism>
<feature type="transmembrane region" description="Helical" evidence="1">
    <location>
        <begin position="344"/>
        <end position="366"/>
    </location>
</feature>
<proteinExistence type="predicted"/>
<keyword evidence="1" id="KW-0812">Transmembrane</keyword>
<sequence length="686" mass="75228">MTTMALQRQLQFQMPQLTMEPLVRVFEQVKGKVQKDMEDAMNLAGSMWRKTTETVGLASNAWRKSTDAMNRFITGIYLRTMKAEASTLKFPFHFNWKGIPLLSKVFDSLRNRLVETVKGIGEKIKTSYGALSSKLFDVGKSIGMTAIKGAAESEDMRAKYGVKYGGAQKSAEVFGALRGQALRNGTDVSKSLQSGLELSSISKNTGDILKMNEMVQRLSAFQENGGNPAETAGLMKDAYFGDSAGLLKQLNMPVSAPEQEKLESFSKTGDLSGFMQAFDTLMAKANMSQASLDMLMDSPIQKWEAAVNRFNGMLAAAGESALQIFAPVLDLLSQAFVEGKFDPFFASIQTGMMLLAEAASAVANFLVENWDLVQNALIVLGAIAAITAAAWLIQWIIAAWPLFAIVGVIVLILTALNQLGVSTETIVGTVIGLFSSLFTFIRNAVATIWNLMVSFAEFFVNLFIDPFYAIEKLIYDIAKSVIDFVGSTINSLVDGINWLIGKVNSLTGSKFEMVNKWSYDKIMEGREPKSDKDVVNLDHLRIKPEDMTEAFDKGKETYEKNKDFTKNFMPDTSKFMPGGKTDPWNGNGGTVPGAGSGTMPPMNIPKVGEVGKVGAIDNKVEITDENIEMMRDLAEMDAIQNFVSLTPTVQVNTGDIHQGFDMDTLINRIEKKLEEEFVSTAEGVYG</sequence>
<keyword evidence="1" id="KW-0472">Membrane</keyword>
<evidence type="ECO:0000313" key="2">
    <source>
        <dbReference type="EMBL" id="SYX85575.1"/>
    </source>
</evidence>
<dbReference type="Proteomes" id="UP000304148">
    <property type="component" value="Chromosome"/>
</dbReference>
<dbReference type="AlphaFoldDB" id="A0A383RES1"/>
<reference evidence="3" key="1">
    <citation type="submission" date="2018-08" db="EMBL/GenBank/DDBJ databases">
        <authorList>
            <person name="Chevrot R."/>
        </authorList>
    </citation>
    <scope>NUCLEOTIDE SEQUENCE [LARGE SCALE GENOMIC DNA]</scope>
</reference>
<name>A0A383RES1_PAEAL</name>
<feature type="transmembrane region" description="Helical" evidence="1">
    <location>
        <begin position="425"/>
        <end position="441"/>
    </location>
</feature>
<gene>
    <name evidence="2" type="ORF">PBLR_13997</name>
</gene>
<protein>
    <submittedName>
        <fullName evidence="2">Uncharacterized protein</fullName>
    </submittedName>
</protein>
<evidence type="ECO:0000313" key="3">
    <source>
        <dbReference type="Proteomes" id="UP000304148"/>
    </source>
</evidence>
<evidence type="ECO:0000256" key="1">
    <source>
        <dbReference type="SAM" id="Phobius"/>
    </source>
</evidence>
<accession>A0A383RES1</accession>
<feature type="transmembrane region" description="Helical" evidence="1">
    <location>
        <begin position="372"/>
        <end position="393"/>
    </location>
</feature>
<keyword evidence="1" id="KW-1133">Transmembrane helix</keyword>
<dbReference type="RefSeq" id="WP_138187376.1">
    <property type="nucleotide sequence ID" value="NZ_LS992241.1"/>
</dbReference>